<keyword evidence="3" id="KW-1185">Reference proteome</keyword>
<accession>A0ABD3GH52</accession>
<dbReference type="EMBL" id="JBJQOH010000007">
    <property type="protein sequence ID" value="KAL3677892.1"/>
    <property type="molecule type" value="Genomic_DNA"/>
</dbReference>
<evidence type="ECO:0000313" key="3">
    <source>
        <dbReference type="Proteomes" id="UP001633002"/>
    </source>
</evidence>
<sequence length="186" mass="20647">MPMMMIQNLKNSKAVEMSLSRTTMAKHHSRSVFRRMMIRTTRSTSVEIREALRAPVEPVVSEAQHIICFVVGVESSAPRTIVPHPSLQRAILVDPQPSTVLQAIPLDPPSIVLHMRFIPLDPQPSDAQIVTPRIVIPQPSTVRAVVSDPSCARTTAPELFSRQTRAQTQSASARGTEERRAKKSKK</sequence>
<feature type="region of interest" description="Disordered" evidence="1">
    <location>
        <begin position="147"/>
        <end position="186"/>
    </location>
</feature>
<proteinExistence type="predicted"/>
<organism evidence="2 3">
    <name type="scientific">Riccia sorocarpa</name>
    <dbReference type="NCBI Taxonomy" id="122646"/>
    <lineage>
        <taxon>Eukaryota</taxon>
        <taxon>Viridiplantae</taxon>
        <taxon>Streptophyta</taxon>
        <taxon>Embryophyta</taxon>
        <taxon>Marchantiophyta</taxon>
        <taxon>Marchantiopsida</taxon>
        <taxon>Marchantiidae</taxon>
        <taxon>Marchantiales</taxon>
        <taxon>Ricciaceae</taxon>
        <taxon>Riccia</taxon>
    </lineage>
</organism>
<feature type="compositionally biased region" description="Polar residues" evidence="1">
    <location>
        <begin position="161"/>
        <end position="173"/>
    </location>
</feature>
<protein>
    <submittedName>
        <fullName evidence="2">Uncharacterized protein</fullName>
    </submittedName>
</protein>
<dbReference type="Proteomes" id="UP001633002">
    <property type="component" value="Unassembled WGS sequence"/>
</dbReference>
<evidence type="ECO:0000256" key="1">
    <source>
        <dbReference type="SAM" id="MobiDB-lite"/>
    </source>
</evidence>
<name>A0ABD3GH52_9MARC</name>
<gene>
    <name evidence="2" type="ORF">R1sor_020848</name>
</gene>
<evidence type="ECO:0000313" key="2">
    <source>
        <dbReference type="EMBL" id="KAL3677892.1"/>
    </source>
</evidence>
<comment type="caution">
    <text evidence="2">The sequence shown here is derived from an EMBL/GenBank/DDBJ whole genome shotgun (WGS) entry which is preliminary data.</text>
</comment>
<reference evidence="2 3" key="1">
    <citation type="submission" date="2024-09" db="EMBL/GenBank/DDBJ databases">
        <title>Chromosome-scale assembly of Riccia sorocarpa.</title>
        <authorList>
            <person name="Paukszto L."/>
        </authorList>
    </citation>
    <scope>NUCLEOTIDE SEQUENCE [LARGE SCALE GENOMIC DNA]</scope>
    <source>
        <strain evidence="2">LP-2024</strain>
        <tissue evidence="2">Aerial parts of the thallus</tissue>
    </source>
</reference>
<dbReference type="AlphaFoldDB" id="A0ABD3GH52"/>